<accession>A0A2P2DZP2</accession>
<sequence length="461" mass="54127">MTNMTKQLHLIHKEYSFLYVLFGEAIFALLIVFFNLGHLDLDHSFGIIDKIGWAKELGFYYQKNSYESKLIQQLENTPSLVRENWELGLFYLEQENNPEKAIQYFTKGFENDVTGNFPFQNKIFESHIRIGLEIFRLEEMIFKFWEYDYPLYTKIWDEKYEKATSYYNIATGMESSSFSTDPRTAEFFNFEGNLRFYANDFVNAEESFKTCISLQTDREECFIGLALVKLRKAASLPEERASLESEAYSLIQRSFEIHEKEDKLFTKHGLFEYWVQSSYNRYGQRDRILSLSKELTQKFDDIGLYDYVSGLSYFDEWKESFTPKMLKSFQLAAEKEPDSIDYCIEYGYNYAYYENSIKGIEILEECKSKFTPNYRLLSYLGDSYLLAGKYEKARDYHLEAENGEAYSAQKEQHISIQNAYSLGRANLQLGDKIEGIKYLDIACNGGQGLLQACSRLEKEKE</sequence>
<evidence type="ECO:0000256" key="1">
    <source>
        <dbReference type="SAM" id="Phobius"/>
    </source>
</evidence>
<dbReference type="SUPFAM" id="SSF48452">
    <property type="entry name" value="TPR-like"/>
    <property type="match status" value="2"/>
</dbReference>
<evidence type="ECO:0000313" key="3">
    <source>
        <dbReference type="Proteomes" id="UP000245133"/>
    </source>
</evidence>
<reference evidence="2 3" key="1">
    <citation type="submission" date="2018-02" db="EMBL/GenBank/DDBJ databases">
        <title>Novel Leptospira species isolated from soil and water in Japan.</title>
        <authorList>
            <person name="Nakao R."/>
            <person name="Masuzawa T."/>
        </authorList>
    </citation>
    <scope>NUCLEOTIDE SEQUENCE [LARGE SCALE GENOMIC DNA]</scope>
    <source>
        <strain evidence="2 3">YH101</strain>
    </source>
</reference>
<evidence type="ECO:0000313" key="2">
    <source>
        <dbReference type="EMBL" id="GBF50104.1"/>
    </source>
</evidence>
<gene>
    <name evidence="2" type="ORF">LPTSP4_16280</name>
</gene>
<dbReference type="AlphaFoldDB" id="A0A2P2DZP2"/>
<name>A0A2P2DZP2_9LEPT</name>
<keyword evidence="1" id="KW-0812">Transmembrane</keyword>
<dbReference type="Gene3D" id="1.25.40.10">
    <property type="entry name" value="Tetratricopeptide repeat domain"/>
    <property type="match status" value="2"/>
</dbReference>
<protein>
    <submittedName>
        <fullName evidence="2">Tetratricopeptide repeat protein</fullName>
    </submittedName>
</protein>
<organism evidence="2 3">
    <name type="scientific">Leptospira ryugenii</name>
    <dbReference type="NCBI Taxonomy" id="1917863"/>
    <lineage>
        <taxon>Bacteria</taxon>
        <taxon>Pseudomonadati</taxon>
        <taxon>Spirochaetota</taxon>
        <taxon>Spirochaetia</taxon>
        <taxon>Leptospirales</taxon>
        <taxon>Leptospiraceae</taxon>
        <taxon>Leptospira</taxon>
    </lineage>
</organism>
<dbReference type="InterPro" id="IPR011990">
    <property type="entry name" value="TPR-like_helical_dom_sf"/>
</dbReference>
<keyword evidence="1" id="KW-1133">Transmembrane helix</keyword>
<keyword evidence="1" id="KW-0472">Membrane</keyword>
<dbReference type="Proteomes" id="UP000245133">
    <property type="component" value="Unassembled WGS sequence"/>
</dbReference>
<comment type="caution">
    <text evidence="2">The sequence shown here is derived from an EMBL/GenBank/DDBJ whole genome shotgun (WGS) entry which is preliminary data.</text>
</comment>
<keyword evidence="3" id="KW-1185">Reference proteome</keyword>
<proteinExistence type="predicted"/>
<feature type="transmembrane region" description="Helical" evidence="1">
    <location>
        <begin position="16"/>
        <end position="36"/>
    </location>
</feature>
<dbReference type="EMBL" id="BFBB01000003">
    <property type="protein sequence ID" value="GBF50104.1"/>
    <property type="molecule type" value="Genomic_DNA"/>
</dbReference>